<evidence type="ECO:0000313" key="2">
    <source>
        <dbReference type="Proteomes" id="UP000821845"/>
    </source>
</evidence>
<reference evidence="1" key="1">
    <citation type="submission" date="2020-05" db="EMBL/GenBank/DDBJ databases">
        <title>Large-scale comparative analyses of tick genomes elucidate their genetic diversity and vector capacities.</title>
        <authorList>
            <person name="Jia N."/>
            <person name="Wang J."/>
            <person name="Shi W."/>
            <person name="Du L."/>
            <person name="Sun Y."/>
            <person name="Zhan W."/>
            <person name="Jiang J."/>
            <person name="Wang Q."/>
            <person name="Zhang B."/>
            <person name="Ji P."/>
            <person name="Sakyi L.B."/>
            <person name="Cui X."/>
            <person name="Yuan T."/>
            <person name="Jiang B."/>
            <person name="Yang W."/>
            <person name="Lam T.T.-Y."/>
            <person name="Chang Q."/>
            <person name="Ding S."/>
            <person name="Wang X."/>
            <person name="Zhu J."/>
            <person name="Ruan X."/>
            <person name="Zhao L."/>
            <person name="Wei J."/>
            <person name="Que T."/>
            <person name="Du C."/>
            <person name="Cheng J."/>
            <person name="Dai P."/>
            <person name="Han X."/>
            <person name="Huang E."/>
            <person name="Gao Y."/>
            <person name="Liu J."/>
            <person name="Shao H."/>
            <person name="Ye R."/>
            <person name="Li L."/>
            <person name="Wei W."/>
            <person name="Wang X."/>
            <person name="Wang C."/>
            <person name="Yang T."/>
            <person name="Huo Q."/>
            <person name="Li W."/>
            <person name="Guo W."/>
            <person name="Chen H."/>
            <person name="Zhou L."/>
            <person name="Ni X."/>
            <person name="Tian J."/>
            <person name="Zhou Y."/>
            <person name="Sheng Y."/>
            <person name="Liu T."/>
            <person name="Pan Y."/>
            <person name="Xia L."/>
            <person name="Li J."/>
            <person name="Zhao F."/>
            <person name="Cao W."/>
        </authorList>
    </citation>
    <scope>NUCLEOTIDE SEQUENCE</scope>
    <source>
        <strain evidence="1">Hyas-2018</strain>
    </source>
</reference>
<keyword evidence="2" id="KW-1185">Reference proteome</keyword>
<dbReference type="Proteomes" id="UP000821845">
    <property type="component" value="Chromosome 1"/>
</dbReference>
<gene>
    <name evidence="1" type="ORF">HPB50_006983</name>
</gene>
<sequence length="112" mass="12266">MPVNCQYAAPELRCTTLPYVVPQVCIDPVQKFRSFGPVPGVVAGGTGYGAQPASYKRYRSGRSRHRMRRRCRYTPMGASEPSPPWAGLRALSSLGSSSSAFEPSISWLSDVR</sequence>
<proteinExistence type="predicted"/>
<accession>A0ACB7TC16</accession>
<dbReference type="EMBL" id="CM023481">
    <property type="protein sequence ID" value="KAH6945062.1"/>
    <property type="molecule type" value="Genomic_DNA"/>
</dbReference>
<organism evidence="1 2">
    <name type="scientific">Hyalomma asiaticum</name>
    <name type="common">Tick</name>
    <dbReference type="NCBI Taxonomy" id="266040"/>
    <lineage>
        <taxon>Eukaryota</taxon>
        <taxon>Metazoa</taxon>
        <taxon>Ecdysozoa</taxon>
        <taxon>Arthropoda</taxon>
        <taxon>Chelicerata</taxon>
        <taxon>Arachnida</taxon>
        <taxon>Acari</taxon>
        <taxon>Parasitiformes</taxon>
        <taxon>Ixodida</taxon>
        <taxon>Ixodoidea</taxon>
        <taxon>Ixodidae</taxon>
        <taxon>Hyalomminae</taxon>
        <taxon>Hyalomma</taxon>
    </lineage>
</organism>
<protein>
    <submittedName>
        <fullName evidence="1">Uncharacterized protein</fullName>
    </submittedName>
</protein>
<evidence type="ECO:0000313" key="1">
    <source>
        <dbReference type="EMBL" id="KAH6945062.1"/>
    </source>
</evidence>
<comment type="caution">
    <text evidence="1">The sequence shown here is derived from an EMBL/GenBank/DDBJ whole genome shotgun (WGS) entry which is preliminary data.</text>
</comment>
<name>A0ACB7TC16_HYAAI</name>